<dbReference type="GeneID" id="38119178"/>
<feature type="compositionally biased region" description="Low complexity" evidence="1">
    <location>
        <begin position="176"/>
        <end position="187"/>
    </location>
</feature>
<feature type="compositionally biased region" description="Low complexity" evidence="1">
    <location>
        <begin position="461"/>
        <end position="479"/>
    </location>
</feature>
<evidence type="ECO:0008006" key="4">
    <source>
        <dbReference type="Google" id="ProtNLM"/>
    </source>
</evidence>
<feature type="compositionally biased region" description="Low complexity" evidence="1">
    <location>
        <begin position="250"/>
        <end position="292"/>
    </location>
</feature>
<proteinExistence type="predicted"/>
<feature type="compositionally biased region" description="Basic and acidic residues" evidence="1">
    <location>
        <begin position="109"/>
        <end position="131"/>
    </location>
</feature>
<comment type="caution">
    <text evidence="2">The sequence shown here is derived from an EMBL/GenBank/DDBJ whole genome shotgun (WGS) entry which is preliminary data.</text>
</comment>
<feature type="compositionally biased region" description="Basic and acidic residues" evidence="1">
    <location>
        <begin position="393"/>
        <end position="404"/>
    </location>
</feature>
<feature type="compositionally biased region" description="Polar residues" evidence="1">
    <location>
        <begin position="542"/>
        <end position="551"/>
    </location>
</feature>
<organism evidence="2 3">
    <name type="scientific">Aspergillus mulundensis</name>
    <dbReference type="NCBI Taxonomy" id="1810919"/>
    <lineage>
        <taxon>Eukaryota</taxon>
        <taxon>Fungi</taxon>
        <taxon>Dikarya</taxon>
        <taxon>Ascomycota</taxon>
        <taxon>Pezizomycotina</taxon>
        <taxon>Eurotiomycetes</taxon>
        <taxon>Eurotiomycetidae</taxon>
        <taxon>Eurotiales</taxon>
        <taxon>Aspergillaceae</taxon>
        <taxon>Aspergillus</taxon>
        <taxon>Aspergillus subgen. Nidulantes</taxon>
    </lineage>
</organism>
<feature type="compositionally biased region" description="Polar residues" evidence="1">
    <location>
        <begin position="293"/>
        <end position="317"/>
    </location>
</feature>
<evidence type="ECO:0000256" key="1">
    <source>
        <dbReference type="SAM" id="MobiDB-lite"/>
    </source>
</evidence>
<feature type="compositionally biased region" description="Polar residues" evidence="1">
    <location>
        <begin position="65"/>
        <end position="82"/>
    </location>
</feature>
<reference evidence="2 3" key="1">
    <citation type="journal article" date="2018" name="IMA Fungus">
        <title>IMA Genome-F 9: Draft genome sequence of Annulohypoxylon stygium, Aspergillus mulundensis, Berkeleyomyces basicola (syn. Thielaviopsis basicola), Ceratocystis smalleyi, two Cercospora beticola strains, Coleophoma cylindrospora, Fusarium fracticaudum, Phialophora cf. hyalina, and Morchella septimelata.</title>
        <authorList>
            <person name="Wingfield B.D."/>
            <person name="Bills G.F."/>
            <person name="Dong Y."/>
            <person name="Huang W."/>
            <person name="Nel W.J."/>
            <person name="Swalarsk-Parry B.S."/>
            <person name="Vaghefi N."/>
            <person name="Wilken P.M."/>
            <person name="An Z."/>
            <person name="de Beer Z.W."/>
            <person name="De Vos L."/>
            <person name="Chen L."/>
            <person name="Duong T.A."/>
            <person name="Gao Y."/>
            <person name="Hammerbacher A."/>
            <person name="Kikkert J.R."/>
            <person name="Li Y."/>
            <person name="Li H."/>
            <person name="Li K."/>
            <person name="Li Q."/>
            <person name="Liu X."/>
            <person name="Ma X."/>
            <person name="Naidoo K."/>
            <person name="Pethybridge S.J."/>
            <person name="Sun J."/>
            <person name="Steenkamp E.T."/>
            <person name="van der Nest M.A."/>
            <person name="van Wyk S."/>
            <person name="Wingfield M.J."/>
            <person name="Xiong C."/>
            <person name="Yue Q."/>
            <person name="Zhang X."/>
        </authorList>
    </citation>
    <scope>NUCLEOTIDE SEQUENCE [LARGE SCALE GENOMIC DNA]</scope>
    <source>
        <strain evidence="2 3">DSM 5745</strain>
    </source>
</reference>
<gene>
    <name evidence="2" type="ORF">DSM5745_08808</name>
</gene>
<keyword evidence="3" id="KW-1185">Reference proteome</keyword>
<name>A0A3D8R502_9EURO</name>
<dbReference type="AlphaFoldDB" id="A0A3D8R502"/>
<dbReference type="Proteomes" id="UP000256690">
    <property type="component" value="Unassembled WGS sequence"/>
</dbReference>
<feature type="region of interest" description="Disordered" evidence="1">
    <location>
        <begin position="1"/>
        <end position="602"/>
    </location>
</feature>
<evidence type="ECO:0000313" key="3">
    <source>
        <dbReference type="Proteomes" id="UP000256690"/>
    </source>
</evidence>
<dbReference type="EMBL" id="PVWQ01000011">
    <property type="protein sequence ID" value="RDW69048.1"/>
    <property type="molecule type" value="Genomic_DNA"/>
</dbReference>
<sequence>MADKGAHPGVKSLLARFENNQQSTASPPPRDRSPAGSDLSKVRASFVAVEGGSPSGPVLGLRRVSPQSEGFPSPSRVKSFSSEDLDGSVKSNGSSTQPTNGLGTPQKVNEPEKKDTPKDTVEAKGKEKVEETSSANKENHPVSTSPTVAPTKSTKTVPKKPSDVHAGKATSTTKPASQASSKISSQSRTPASANRPENEKPRTRVSRPSTTTTTGVKNDSVKAPVHKSSRASLATSNKAPTRPAARETTRSAARSSDVRSSSTARPARPANSATTTSTSAARSSATAGATSNLSRKPSSLKSATGTRQRAITPSASSVRKPASRSPPSGSDRSNSRASTASKPVDEGFLARMMRPTASSANKAHEKLDVKSPPRTKVARAPRRIPSTRSTQSTKEKVASHKPAEVEEQPAIQSVDAPLESEQKAEPEPQTVQEITPEPSVGPSAQAPEPAVDSAKSHEIIAEAPVEAVAEPITEPVVEPTDSKSNELDVTPTTEQENTDEATTEPAIVEQQVTRAEATEPIPEDTEEKTLAPAAEIIEKPTGTANTYSAGTKTAEPIETDAVAVAEEKKPDITSEGPLNSNQPDVDDIDLSKWSLNDDDDTF</sequence>
<protein>
    <recommendedName>
        <fullName evidence="4">Mucin-7</fullName>
    </recommendedName>
</protein>
<feature type="compositionally biased region" description="Polar residues" evidence="1">
    <location>
        <begin position="89"/>
        <end position="107"/>
    </location>
</feature>
<dbReference type="RefSeq" id="XP_026600837.1">
    <property type="nucleotide sequence ID" value="XM_026750824.1"/>
</dbReference>
<feature type="compositionally biased region" description="Polar residues" evidence="1">
    <location>
        <begin position="325"/>
        <end position="341"/>
    </location>
</feature>
<accession>A0A3D8R502</accession>
<dbReference type="OrthoDB" id="3600083at2759"/>
<evidence type="ECO:0000313" key="2">
    <source>
        <dbReference type="EMBL" id="RDW69048.1"/>
    </source>
</evidence>
<feature type="compositionally biased region" description="Basic and acidic residues" evidence="1">
    <location>
        <begin position="362"/>
        <end position="371"/>
    </location>
</feature>
<feature type="compositionally biased region" description="Low complexity" evidence="1">
    <location>
        <begin position="141"/>
        <end position="156"/>
    </location>
</feature>